<evidence type="ECO:0000313" key="3">
    <source>
        <dbReference type="Proteomes" id="UP000019364"/>
    </source>
</evidence>
<feature type="domain" description="DUF1854" evidence="1">
    <location>
        <begin position="2"/>
        <end position="72"/>
    </location>
</feature>
<dbReference type="InterPro" id="IPR015005">
    <property type="entry name" value="DUF1854"/>
</dbReference>
<dbReference type="STRING" id="1236976.JCM16418_2107"/>
<dbReference type="Proteomes" id="UP000019364">
    <property type="component" value="Unassembled WGS sequence"/>
</dbReference>
<proteinExistence type="predicted"/>
<accession>W7Z126</accession>
<organism evidence="2 3">
    <name type="scientific">Paenibacillus pini JCM 16418</name>
    <dbReference type="NCBI Taxonomy" id="1236976"/>
    <lineage>
        <taxon>Bacteria</taxon>
        <taxon>Bacillati</taxon>
        <taxon>Bacillota</taxon>
        <taxon>Bacilli</taxon>
        <taxon>Bacillales</taxon>
        <taxon>Paenibacillaceae</taxon>
        <taxon>Paenibacillus</taxon>
    </lineage>
</organism>
<keyword evidence="3" id="KW-1185">Reference proteome</keyword>
<dbReference type="EMBL" id="BAVZ01000005">
    <property type="protein sequence ID" value="GAF08069.1"/>
    <property type="molecule type" value="Genomic_DNA"/>
</dbReference>
<evidence type="ECO:0000259" key="1">
    <source>
        <dbReference type="Pfam" id="PF08909"/>
    </source>
</evidence>
<name>W7Z126_9BACL</name>
<gene>
    <name evidence="2" type="ORF">JCM16418_2107</name>
</gene>
<dbReference type="AlphaFoldDB" id="W7Z126"/>
<dbReference type="Pfam" id="PF08909">
    <property type="entry name" value="DUF1854"/>
    <property type="match status" value="1"/>
</dbReference>
<protein>
    <recommendedName>
        <fullName evidence="1">DUF1854 domain-containing protein</fullName>
    </recommendedName>
</protein>
<evidence type="ECO:0000313" key="2">
    <source>
        <dbReference type="EMBL" id="GAF08069.1"/>
    </source>
</evidence>
<sequence>MIPRISRIISIRRKKNQWIWIVNTTYGDVTFWMDHLHENVSEINECCFIVTDREGRRYEIPDIGTLDPHSRSEWNKVK</sequence>
<reference evidence="2 3" key="1">
    <citation type="journal article" date="2014" name="Genome Announc.">
        <title>Draft Genome Sequence of Paenibacillus pini JCM 16418T, Isolated from the Rhizosphere of Pine Tree.</title>
        <authorList>
            <person name="Yuki M."/>
            <person name="Oshima K."/>
            <person name="Suda W."/>
            <person name="Oshida Y."/>
            <person name="Kitamura K."/>
            <person name="Iida Y."/>
            <person name="Hattori M."/>
            <person name="Ohkuma M."/>
        </authorList>
    </citation>
    <scope>NUCLEOTIDE SEQUENCE [LARGE SCALE GENOMIC DNA]</scope>
    <source>
        <strain evidence="2 3">JCM 16418</strain>
    </source>
</reference>
<comment type="caution">
    <text evidence="2">The sequence shown here is derived from an EMBL/GenBank/DDBJ whole genome shotgun (WGS) entry which is preliminary data.</text>
</comment>